<dbReference type="CDD" id="cd01948">
    <property type="entry name" value="EAL"/>
    <property type="match status" value="1"/>
</dbReference>
<dbReference type="Gene3D" id="3.20.20.450">
    <property type="entry name" value="EAL domain"/>
    <property type="match status" value="1"/>
</dbReference>
<dbReference type="PANTHER" id="PTHR33121">
    <property type="entry name" value="CYCLIC DI-GMP PHOSPHODIESTERASE PDEF"/>
    <property type="match status" value="1"/>
</dbReference>
<dbReference type="InterPro" id="IPR035919">
    <property type="entry name" value="EAL_sf"/>
</dbReference>
<dbReference type="SUPFAM" id="SSF141868">
    <property type="entry name" value="EAL domain-like"/>
    <property type="match status" value="1"/>
</dbReference>
<dbReference type="EMBL" id="VSSQ01057033">
    <property type="protein sequence ID" value="MPN10848.1"/>
    <property type="molecule type" value="Genomic_DNA"/>
</dbReference>
<evidence type="ECO:0000259" key="1">
    <source>
        <dbReference type="PROSITE" id="PS50883"/>
    </source>
</evidence>
<name>A0A645F907_9ZZZZ</name>
<reference evidence="2" key="1">
    <citation type="submission" date="2019-08" db="EMBL/GenBank/DDBJ databases">
        <authorList>
            <person name="Kucharzyk K."/>
            <person name="Murdoch R.W."/>
            <person name="Higgins S."/>
            <person name="Loffler F."/>
        </authorList>
    </citation>
    <scope>NUCLEOTIDE SEQUENCE</scope>
</reference>
<dbReference type="SMART" id="SM00052">
    <property type="entry name" value="EAL"/>
    <property type="match status" value="1"/>
</dbReference>
<proteinExistence type="predicted"/>
<feature type="domain" description="EAL" evidence="1">
    <location>
        <begin position="1"/>
        <end position="163"/>
    </location>
</feature>
<dbReference type="PANTHER" id="PTHR33121:SF70">
    <property type="entry name" value="SIGNALING PROTEIN YKOW"/>
    <property type="match status" value="1"/>
</dbReference>
<sequence>MNIGAHQLQQDVFVPTLTRLLSEHPDIQHHFLELEVLESSALENMIKVSAAMDACHRLGVRFAIDDFGTGYSSLTYLRHRPADRLKIDQSFVSGMLDNCDDRAIVEGVIGLVHAFHRDVIAEGVESPAHGALLQTLGCEFAQGYGISHPLPAEEIPGWIAQWRKNWPLGKTSWAPGNSD</sequence>
<dbReference type="InterPro" id="IPR001633">
    <property type="entry name" value="EAL_dom"/>
</dbReference>
<protein>
    <submittedName>
        <fullName evidence="2">Phytochrome-like protein cph2</fullName>
    </submittedName>
</protein>
<accession>A0A645F907</accession>
<comment type="caution">
    <text evidence="2">The sequence shown here is derived from an EMBL/GenBank/DDBJ whole genome shotgun (WGS) entry which is preliminary data.</text>
</comment>
<dbReference type="PROSITE" id="PS50883">
    <property type="entry name" value="EAL"/>
    <property type="match status" value="1"/>
</dbReference>
<dbReference type="GO" id="GO:0071111">
    <property type="term" value="F:cyclic-guanylate-specific phosphodiesterase activity"/>
    <property type="evidence" value="ECO:0007669"/>
    <property type="project" value="InterPro"/>
</dbReference>
<dbReference type="Pfam" id="PF00563">
    <property type="entry name" value="EAL"/>
    <property type="match status" value="1"/>
</dbReference>
<evidence type="ECO:0000313" key="2">
    <source>
        <dbReference type="EMBL" id="MPN10848.1"/>
    </source>
</evidence>
<organism evidence="2">
    <name type="scientific">bioreactor metagenome</name>
    <dbReference type="NCBI Taxonomy" id="1076179"/>
    <lineage>
        <taxon>unclassified sequences</taxon>
        <taxon>metagenomes</taxon>
        <taxon>ecological metagenomes</taxon>
    </lineage>
</organism>
<dbReference type="AlphaFoldDB" id="A0A645F907"/>
<dbReference type="InterPro" id="IPR050706">
    <property type="entry name" value="Cyclic-di-GMP_PDE-like"/>
</dbReference>
<gene>
    <name evidence="2" type="primary">cph2_21</name>
    <name evidence="2" type="ORF">SDC9_158145</name>
</gene>